<feature type="domain" description="Disease resistance R13L4/SHOC-2-like LRR" evidence="2">
    <location>
        <begin position="51"/>
        <end position="299"/>
    </location>
</feature>
<dbReference type="AlphaFoldDB" id="A0A6P5Z6E0"/>
<keyword evidence="1" id="KW-0677">Repeat</keyword>
<dbReference type="PANTHER" id="PTHR47186:SF3">
    <property type="entry name" value="OS09G0267800 PROTEIN"/>
    <property type="match status" value="1"/>
</dbReference>
<dbReference type="GeneID" id="111297753"/>
<dbReference type="Gene3D" id="3.80.10.10">
    <property type="entry name" value="Ribonuclease Inhibitor"/>
    <property type="match status" value="3"/>
</dbReference>
<evidence type="ECO:0000256" key="1">
    <source>
        <dbReference type="ARBA" id="ARBA00022737"/>
    </source>
</evidence>
<sequence length="794" mass="90262">MERNEEMKHPSHACHSSYMIGHYDNIKKFESLLEAKSLRTFLPFKMLGTYECFLSNNVLNDLLPRLKCLRVLSLKRYRITEIPDSIGNLRHLCYLDLSYNYMKGLPDSICALYNLETLLLRHCRWIEKLPTKIGILVNLCHLDITGADSIKEMPSGIGKLTNLCALSNFIVGEGNALNIRELQNLSNLKGRLSISELQNVNEAQFAGEAKLSSKPDVDDLELEWCKDFSENLRKKEVETEVLNLLRPDEVLKALAIVGKLPLLKDLYIGGMKSVTSIGNEFYGENWTNAFLSLEKLHFRDMPEWKKWKACEVDEQGRKFRCLRDLLIVGCPKLIGTLREYLPSLEKLEIGNCQKLGKGVDVKMKVEDLNVKGCEELVSLWQTEWGWLVPLKSLRNFELENCPQVVSIGATEEKAKILQFDIPCNVEHLGIKYCEEFQKLSKTITCLRELEIAKCPKLVSLLADNFPSTLKSLVIRECENLQCLLEDGENINFSCNSLLEFLQISYCEVLKSLSSSGKLPLGLKRLVIWNCPELEFVAQEIGDNTCLESIEIRYCKNIQYLPQGMDKLKSLYIAGCEKLEALPNLNSLQDLTILSCPRVTSIPEGGLPTNLTMLHIFGPNISKAVMEWGLHRVTSLKHLQIHDGNCDAVTFPGGVLPANLTMLHISGPNIIKAVMELGLHRLTSLTKLYIDGSNCTDEMSFPQEEIKLPSSLNLISISDFRNLRKLSSTGFQHLSSLQFLWINNCPKLKSLPKREVYPSLLHLRIIGCPLLRKRCERDKRKYWSNIAHIPCVYLR</sequence>
<proteinExistence type="predicted"/>
<evidence type="ECO:0000313" key="4">
    <source>
        <dbReference type="RefSeq" id="XP_022748122.1"/>
    </source>
</evidence>
<keyword evidence="3" id="KW-1185">Reference proteome</keyword>
<evidence type="ECO:0000313" key="3">
    <source>
        <dbReference type="Proteomes" id="UP000515121"/>
    </source>
</evidence>
<dbReference type="RefSeq" id="XP_022748122.1">
    <property type="nucleotide sequence ID" value="XM_022892387.1"/>
</dbReference>
<reference evidence="4" key="1">
    <citation type="submission" date="2025-08" db="UniProtKB">
        <authorList>
            <consortium name="RefSeq"/>
        </authorList>
    </citation>
    <scope>IDENTIFICATION</scope>
    <source>
        <tissue evidence="4">Fruit stalk</tissue>
    </source>
</reference>
<dbReference type="Pfam" id="PF23598">
    <property type="entry name" value="LRR_14"/>
    <property type="match status" value="1"/>
</dbReference>
<dbReference type="KEGG" id="dzi:111297753"/>
<protein>
    <submittedName>
        <fullName evidence="4">Disease resistance protein At3g14460</fullName>
    </submittedName>
</protein>
<evidence type="ECO:0000259" key="2">
    <source>
        <dbReference type="Pfam" id="PF23598"/>
    </source>
</evidence>
<gene>
    <name evidence="4" type="primary">LOC111297753</name>
</gene>
<dbReference type="Proteomes" id="UP000515121">
    <property type="component" value="Unplaced"/>
</dbReference>
<dbReference type="SUPFAM" id="SSF52058">
    <property type="entry name" value="L domain-like"/>
    <property type="match status" value="2"/>
</dbReference>
<dbReference type="OrthoDB" id="983746at2759"/>
<organism evidence="3 4">
    <name type="scientific">Durio zibethinus</name>
    <name type="common">Durian</name>
    <dbReference type="NCBI Taxonomy" id="66656"/>
    <lineage>
        <taxon>Eukaryota</taxon>
        <taxon>Viridiplantae</taxon>
        <taxon>Streptophyta</taxon>
        <taxon>Embryophyta</taxon>
        <taxon>Tracheophyta</taxon>
        <taxon>Spermatophyta</taxon>
        <taxon>Magnoliopsida</taxon>
        <taxon>eudicotyledons</taxon>
        <taxon>Gunneridae</taxon>
        <taxon>Pentapetalae</taxon>
        <taxon>rosids</taxon>
        <taxon>malvids</taxon>
        <taxon>Malvales</taxon>
        <taxon>Malvaceae</taxon>
        <taxon>Helicteroideae</taxon>
        <taxon>Durio</taxon>
    </lineage>
</organism>
<dbReference type="InterPro" id="IPR032675">
    <property type="entry name" value="LRR_dom_sf"/>
</dbReference>
<name>A0A6P5Z6E0_DURZI</name>
<dbReference type="PANTHER" id="PTHR47186">
    <property type="entry name" value="LEUCINE-RICH REPEAT-CONTAINING PROTEIN 57"/>
    <property type="match status" value="1"/>
</dbReference>
<accession>A0A6P5Z6E0</accession>
<dbReference type="InterPro" id="IPR055414">
    <property type="entry name" value="LRR_R13L4/SHOC2-like"/>
</dbReference>